<protein>
    <submittedName>
        <fullName evidence="1">Uncharacterized protein</fullName>
    </submittedName>
</protein>
<keyword evidence="2" id="KW-1185">Reference proteome</keyword>
<accession>A0AAE9EE58</accession>
<name>A0AAE9EE58_CAEBR</name>
<dbReference type="AlphaFoldDB" id="A0AAE9EE58"/>
<evidence type="ECO:0000313" key="1">
    <source>
        <dbReference type="EMBL" id="UMM21567.1"/>
    </source>
</evidence>
<organism evidence="1 2">
    <name type="scientific">Caenorhabditis briggsae</name>
    <dbReference type="NCBI Taxonomy" id="6238"/>
    <lineage>
        <taxon>Eukaryota</taxon>
        <taxon>Metazoa</taxon>
        <taxon>Ecdysozoa</taxon>
        <taxon>Nematoda</taxon>
        <taxon>Chromadorea</taxon>
        <taxon>Rhabditida</taxon>
        <taxon>Rhabditina</taxon>
        <taxon>Rhabditomorpha</taxon>
        <taxon>Rhabditoidea</taxon>
        <taxon>Rhabditidae</taxon>
        <taxon>Peloderinae</taxon>
        <taxon>Caenorhabditis</taxon>
    </lineage>
</organism>
<proteinExistence type="predicted"/>
<dbReference type="EMBL" id="CP092622">
    <property type="protein sequence ID" value="UMM21567.1"/>
    <property type="molecule type" value="Genomic_DNA"/>
</dbReference>
<reference evidence="1 2" key="1">
    <citation type="submission" date="2022-04" db="EMBL/GenBank/DDBJ databases">
        <title>Chromosome-level reference genomes for two strains of Caenorhabditis briggsae: an improved platform for comparative genomics.</title>
        <authorList>
            <person name="Stevens L."/>
            <person name="Andersen E."/>
        </authorList>
    </citation>
    <scope>NUCLEOTIDE SEQUENCE [LARGE SCALE GENOMIC DNA]</scope>
    <source>
        <strain evidence="1">VX34</strain>
        <tissue evidence="1">Whole-organism</tissue>
    </source>
</reference>
<sequence length="208" mass="23365">MRDGEDLYLESRIRQEISVSFGAVASTTNICRQVTTVAILQVTTIHTTFPSKNNQLCLTLELDIPEGSQNLSHPFVGEIINIIEPFRQTGRYSITIMRKKIGTQIGWFLTAKQLKQPKDLIEPIQHTINLQPVARHRISRRDESGDQQQTGRYSITKIRATFGAQVAWFLKAKQLKQPKDNTSRIQVVQNSPSACLETLTASCALSVS</sequence>
<gene>
    <name evidence="1" type="ORF">L5515_003187</name>
</gene>
<dbReference type="Proteomes" id="UP000829354">
    <property type="component" value="Chromosome III"/>
</dbReference>
<evidence type="ECO:0000313" key="2">
    <source>
        <dbReference type="Proteomes" id="UP000829354"/>
    </source>
</evidence>